<evidence type="ECO:0000313" key="1">
    <source>
        <dbReference type="EMBL" id="AYJ85753.1"/>
    </source>
</evidence>
<dbReference type="OrthoDB" id="1625426at2"/>
<proteinExistence type="predicted"/>
<dbReference type="RefSeq" id="WP_121152378.1">
    <property type="nucleotide sequence ID" value="NZ_CP032829.1"/>
</dbReference>
<evidence type="ECO:0000313" key="2">
    <source>
        <dbReference type="Proteomes" id="UP000276254"/>
    </source>
</evidence>
<dbReference type="AlphaFoldDB" id="A0A494TFH0"/>
<dbReference type="EMBL" id="CP032829">
    <property type="protein sequence ID" value="AYJ85753.1"/>
    <property type="molecule type" value="Genomic_DNA"/>
</dbReference>
<sequence length="337" mass="36903">MSTTFKPAKRENVPLLIGLDGASGSGKTYTAQLLAAGIAETMGKAQNREGRVFGIDTERGRMLHYADDFTFMHGQVDPPFAPAAYSSAIDAAEKAGADVIIIDSFSHEWEGEGGVREWADQLEKNGVRSPKNWMEPKTAHKRLVNRMLAARAHIIVCMRSEEKMKIEAVPQWNDDGSPKLYKGTQSTKMVITPAADIPVLERWVPICEKRFPFEITTSMLLVPQEPGVPIARKLQAQHRPFFPEGRRIGREAGVALAQWSMGGAARIAPQSSGTSDEISINVARGYLENAENLADLETAWRLRAMAPHRDALADVLADRKTALAPAKNEPAGDYSGV</sequence>
<dbReference type="KEGG" id="spha:D3Y57_06940"/>
<evidence type="ECO:0008006" key="3">
    <source>
        <dbReference type="Google" id="ProtNLM"/>
    </source>
</evidence>
<accession>A0A494TFH0</accession>
<dbReference type="Pfam" id="PF13479">
    <property type="entry name" value="AAA_24"/>
    <property type="match status" value="1"/>
</dbReference>
<dbReference type="InterPro" id="IPR027417">
    <property type="entry name" value="P-loop_NTPase"/>
</dbReference>
<name>A0A494TFH0_SPHPE</name>
<dbReference type="Gene3D" id="3.40.50.300">
    <property type="entry name" value="P-loop containing nucleotide triphosphate hydrolases"/>
    <property type="match status" value="1"/>
</dbReference>
<gene>
    <name evidence="1" type="ORF">D3Y57_06940</name>
</gene>
<keyword evidence="2" id="KW-1185">Reference proteome</keyword>
<dbReference type="SUPFAM" id="SSF52540">
    <property type="entry name" value="P-loop containing nucleoside triphosphate hydrolases"/>
    <property type="match status" value="1"/>
</dbReference>
<dbReference type="Proteomes" id="UP000276254">
    <property type="component" value="Chromosome"/>
</dbReference>
<reference evidence="1 2" key="1">
    <citation type="submission" date="2018-09" db="EMBL/GenBank/DDBJ databases">
        <title>Sphingomonas peninsula sp. nov., isolated from fildes peninsula, Antarctic soil.</title>
        <authorList>
            <person name="Yingchao G."/>
        </authorList>
    </citation>
    <scope>NUCLEOTIDE SEQUENCE [LARGE SCALE GENOMIC DNA]</scope>
    <source>
        <strain evidence="1 2">YZ-8</strain>
    </source>
</reference>
<organism evidence="1 2">
    <name type="scientific">Sphingomonas paeninsulae</name>
    <dbReference type="NCBI Taxonomy" id="2319844"/>
    <lineage>
        <taxon>Bacteria</taxon>
        <taxon>Pseudomonadati</taxon>
        <taxon>Pseudomonadota</taxon>
        <taxon>Alphaproteobacteria</taxon>
        <taxon>Sphingomonadales</taxon>
        <taxon>Sphingomonadaceae</taxon>
        <taxon>Sphingomonas</taxon>
    </lineage>
</organism>
<protein>
    <recommendedName>
        <fullName evidence="3">AAA+ ATPase domain-containing protein</fullName>
    </recommendedName>
</protein>